<comment type="caution">
    <text evidence="1">The sequence shown here is derived from an EMBL/GenBank/DDBJ whole genome shotgun (WGS) entry which is preliminary data.</text>
</comment>
<dbReference type="Proteomes" id="UP001474181">
    <property type="component" value="Unassembled WGS sequence"/>
</dbReference>
<name>A0ABV1X2P5_9ACTN</name>
<dbReference type="NCBIfam" id="NF033533">
    <property type="entry name" value="lone7_assoc_B"/>
    <property type="match status" value="1"/>
</dbReference>
<dbReference type="InterPro" id="IPR049801">
    <property type="entry name" value="T7SS_assoc-like"/>
</dbReference>
<dbReference type="RefSeq" id="WP_350784467.1">
    <property type="nucleotide sequence ID" value="NZ_JBEPEK010000235.1"/>
</dbReference>
<organism evidence="1 2">
    <name type="scientific">Streptomyces hyaluromycini</name>
    <dbReference type="NCBI Taxonomy" id="1377993"/>
    <lineage>
        <taxon>Bacteria</taxon>
        <taxon>Bacillati</taxon>
        <taxon>Actinomycetota</taxon>
        <taxon>Actinomycetes</taxon>
        <taxon>Kitasatosporales</taxon>
        <taxon>Streptomycetaceae</taxon>
        <taxon>Streptomyces</taxon>
    </lineage>
</organism>
<protein>
    <submittedName>
        <fullName evidence="1">Type VII secretion system-associated protein</fullName>
    </submittedName>
</protein>
<proteinExistence type="predicted"/>
<accession>A0ABV1X2P5</accession>
<keyword evidence="2" id="KW-1185">Reference proteome</keyword>
<gene>
    <name evidence="1" type="ORF">ABT404_28095</name>
</gene>
<evidence type="ECO:0000313" key="2">
    <source>
        <dbReference type="Proteomes" id="UP001474181"/>
    </source>
</evidence>
<evidence type="ECO:0000313" key="1">
    <source>
        <dbReference type="EMBL" id="MER7183287.1"/>
    </source>
</evidence>
<dbReference type="EMBL" id="JBEPEK010000235">
    <property type="protein sequence ID" value="MER7183287.1"/>
    <property type="molecule type" value="Genomic_DNA"/>
</dbReference>
<sequence>MADLTKLDAQGLQAFIDKDVTGFYNDIVALRRPGQTPPALFDVGNEPKPLLLGQMNSDGDTGGDTVLKNARTAATAIDKVLNNHQSGFQDLRTELENVITTMLKTQGDNLADVDAQKFLSAIDGYVSDMGGGSNSTTTKTS</sequence>
<reference evidence="1 2" key="1">
    <citation type="submission" date="2024-06" db="EMBL/GenBank/DDBJ databases">
        <title>The Natural Products Discovery Center: Release of the First 8490 Sequenced Strains for Exploring Actinobacteria Biosynthetic Diversity.</title>
        <authorList>
            <person name="Kalkreuter E."/>
            <person name="Kautsar S.A."/>
            <person name="Yang D."/>
            <person name="Bader C.D."/>
            <person name="Teijaro C.N."/>
            <person name="Fluegel L."/>
            <person name="Davis C.M."/>
            <person name="Simpson J.R."/>
            <person name="Lauterbach L."/>
            <person name="Steele A.D."/>
            <person name="Gui C."/>
            <person name="Meng S."/>
            <person name="Li G."/>
            <person name="Viehrig K."/>
            <person name="Ye F."/>
            <person name="Su P."/>
            <person name="Kiefer A.F."/>
            <person name="Nichols A."/>
            <person name="Cepeda A.J."/>
            <person name="Yan W."/>
            <person name="Fan B."/>
            <person name="Jiang Y."/>
            <person name="Adhikari A."/>
            <person name="Zheng C.-J."/>
            <person name="Schuster L."/>
            <person name="Cowan T.M."/>
            <person name="Smanski M.J."/>
            <person name="Chevrette M.G."/>
            <person name="De Carvalho L.P.S."/>
            <person name="Shen B."/>
        </authorList>
    </citation>
    <scope>NUCLEOTIDE SEQUENCE [LARGE SCALE GENOMIC DNA]</scope>
    <source>
        <strain evidence="1 2">NPDC000234</strain>
    </source>
</reference>